<feature type="transmembrane region" description="Helical" evidence="6">
    <location>
        <begin position="133"/>
        <end position="153"/>
    </location>
</feature>
<dbReference type="PANTHER" id="PTHR13929">
    <property type="entry name" value="1,4-DIHYDROXY-2-NAPHTHOATE OCTAPRENYLTRANSFERASE"/>
    <property type="match status" value="1"/>
</dbReference>
<dbReference type="PANTHER" id="PTHR13929:SF0">
    <property type="entry name" value="UBIA PRENYLTRANSFERASE DOMAIN-CONTAINING PROTEIN 1"/>
    <property type="match status" value="1"/>
</dbReference>
<evidence type="ECO:0000256" key="3">
    <source>
        <dbReference type="ARBA" id="ARBA00022692"/>
    </source>
</evidence>
<dbReference type="GO" id="GO:0016020">
    <property type="term" value="C:membrane"/>
    <property type="evidence" value="ECO:0007669"/>
    <property type="project" value="UniProtKB-SubCell"/>
</dbReference>
<evidence type="ECO:0000313" key="8">
    <source>
        <dbReference type="Proteomes" id="UP000092714"/>
    </source>
</evidence>
<dbReference type="GO" id="GO:0009234">
    <property type="term" value="P:menaquinone biosynthetic process"/>
    <property type="evidence" value="ECO:0007669"/>
    <property type="project" value="TreeGrafter"/>
</dbReference>
<protein>
    <submittedName>
        <fullName evidence="7">Prenyltransferase</fullName>
    </submittedName>
</protein>
<keyword evidence="3 6" id="KW-0812">Transmembrane</keyword>
<reference evidence="7 8" key="1">
    <citation type="submission" date="2016-06" db="EMBL/GenBank/DDBJ databases">
        <authorList>
            <person name="Kjaerup R.B."/>
            <person name="Dalgaard T.S."/>
            <person name="Juul-Madsen H.R."/>
        </authorList>
    </citation>
    <scope>NUCLEOTIDE SEQUENCE [LARGE SCALE GENOMIC DNA]</scope>
    <source>
        <strain evidence="7 8">373-A1</strain>
    </source>
</reference>
<dbReference type="RefSeq" id="WP_065254802.1">
    <property type="nucleotide sequence ID" value="NZ_MAPZ01000031.1"/>
</dbReference>
<evidence type="ECO:0000256" key="2">
    <source>
        <dbReference type="ARBA" id="ARBA00022679"/>
    </source>
</evidence>
<feature type="transmembrane region" description="Helical" evidence="6">
    <location>
        <begin position="160"/>
        <end position="179"/>
    </location>
</feature>
<keyword evidence="5 6" id="KW-0472">Membrane</keyword>
<comment type="subcellular location">
    <subcellularLocation>
        <location evidence="1">Membrane</location>
        <topology evidence="1">Multi-pass membrane protein</topology>
    </subcellularLocation>
</comment>
<dbReference type="PIRSF" id="PIRSF005355">
    <property type="entry name" value="UBIAD1"/>
    <property type="match status" value="1"/>
</dbReference>
<evidence type="ECO:0000256" key="5">
    <source>
        <dbReference type="ARBA" id="ARBA00023136"/>
    </source>
</evidence>
<dbReference type="InterPro" id="IPR026046">
    <property type="entry name" value="UBIAD1"/>
</dbReference>
<keyword evidence="4 6" id="KW-1133">Transmembrane helix</keyword>
<dbReference type="InterPro" id="IPR000537">
    <property type="entry name" value="UbiA_prenyltransferase"/>
</dbReference>
<evidence type="ECO:0000256" key="6">
    <source>
        <dbReference type="SAM" id="Phobius"/>
    </source>
</evidence>
<dbReference type="OrthoDB" id="9767568at2"/>
<dbReference type="eggNOG" id="COG1575">
    <property type="taxonomic scope" value="Bacteria"/>
</dbReference>
<keyword evidence="2 7" id="KW-0808">Transferase</keyword>
<evidence type="ECO:0000256" key="1">
    <source>
        <dbReference type="ARBA" id="ARBA00004141"/>
    </source>
</evidence>
<gene>
    <name evidence="7" type="ORF">CP373A1_15520</name>
</gene>
<organism evidence="7 8">
    <name type="scientific">Clostridium paraputrificum</name>
    <dbReference type="NCBI Taxonomy" id="29363"/>
    <lineage>
        <taxon>Bacteria</taxon>
        <taxon>Bacillati</taxon>
        <taxon>Bacillota</taxon>
        <taxon>Clostridia</taxon>
        <taxon>Eubacteriales</taxon>
        <taxon>Clostridiaceae</taxon>
        <taxon>Clostridium</taxon>
    </lineage>
</organism>
<feature type="transmembrane region" description="Helical" evidence="6">
    <location>
        <begin position="285"/>
        <end position="303"/>
    </location>
</feature>
<proteinExistence type="predicted"/>
<dbReference type="EMBL" id="MAPZ01000031">
    <property type="protein sequence ID" value="OBY09509.1"/>
    <property type="molecule type" value="Genomic_DNA"/>
</dbReference>
<comment type="caution">
    <text evidence="7">The sequence shown here is derived from an EMBL/GenBank/DDBJ whole genome shotgun (WGS) entry which is preliminary data.</text>
</comment>
<feature type="transmembrane region" description="Helical" evidence="6">
    <location>
        <begin position="100"/>
        <end position="127"/>
    </location>
</feature>
<dbReference type="GO" id="GO:0042371">
    <property type="term" value="P:vitamin K biosynthetic process"/>
    <property type="evidence" value="ECO:0007669"/>
    <property type="project" value="TreeGrafter"/>
</dbReference>
<feature type="transmembrane region" description="Helical" evidence="6">
    <location>
        <begin position="185"/>
        <end position="203"/>
    </location>
</feature>
<name>A0A1B8RKY0_9CLOT</name>
<dbReference type="CDD" id="cd13962">
    <property type="entry name" value="PT_UbiA_UBIAD1"/>
    <property type="match status" value="1"/>
</dbReference>
<dbReference type="Proteomes" id="UP000092714">
    <property type="component" value="Unassembled WGS sequence"/>
</dbReference>
<feature type="transmembrane region" description="Helical" evidence="6">
    <location>
        <begin position="53"/>
        <end position="74"/>
    </location>
</feature>
<dbReference type="AlphaFoldDB" id="A0A1B8RKY0"/>
<evidence type="ECO:0000313" key="7">
    <source>
        <dbReference type="EMBL" id="OBY09509.1"/>
    </source>
</evidence>
<dbReference type="Pfam" id="PF01040">
    <property type="entry name" value="UbiA"/>
    <property type="match status" value="1"/>
</dbReference>
<feature type="transmembrane region" description="Helical" evidence="6">
    <location>
        <begin position="20"/>
        <end position="41"/>
    </location>
</feature>
<sequence length="304" mass="33802">MKNLTKDYLKKFTKDSWIAFRPLSLTLAVGSTTLGIIAAYLDGSMKNYSLGYNIFLITIITIAGILAQGGANLVNDYFEGDFRYYRPSGRKRNFLGVERTYFDIYVFLLAMACFAGAALIGLVLIYLTDIRMLWIGLVGIIGAYAYTGEPFVYKTKGLGVPLSFILMGPLMVLGAYFPFSQNLNVYPILIALPASLIIPALMISNEMRDFQRDTKLSLGTLSVRLGSRFSSILYRSLIYGVYVLSLLFVFNGLYPLSTLVVFITLPLAVKALKAVTTFQKLGIPYTNNLHWTFTLILIVSLLLG</sequence>
<keyword evidence="8" id="KW-1185">Reference proteome</keyword>
<accession>A0A1B8RKY0</accession>
<evidence type="ECO:0000256" key="4">
    <source>
        <dbReference type="ARBA" id="ARBA00022989"/>
    </source>
</evidence>
<dbReference type="GO" id="GO:0004659">
    <property type="term" value="F:prenyltransferase activity"/>
    <property type="evidence" value="ECO:0007669"/>
    <property type="project" value="InterPro"/>
</dbReference>